<keyword evidence="4" id="KW-1185">Reference proteome</keyword>
<name>A0A8C5R3T8_9ANUR</name>
<dbReference type="Gene3D" id="1.10.150.50">
    <property type="entry name" value="Transcription Factor, Ets-1"/>
    <property type="match status" value="1"/>
</dbReference>
<dbReference type="Pfam" id="PF00536">
    <property type="entry name" value="SAM_1"/>
    <property type="match status" value="1"/>
</dbReference>
<organism evidence="3 4">
    <name type="scientific">Leptobrachium leishanense</name>
    <name type="common">Leishan spiny toad</name>
    <dbReference type="NCBI Taxonomy" id="445787"/>
    <lineage>
        <taxon>Eukaryota</taxon>
        <taxon>Metazoa</taxon>
        <taxon>Chordata</taxon>
        <taxon>Craniata</taxon>
        <taxon>Vertebrata</taxon>
        <taxon>Euteleostomi</taxon>
        <taxon>Amphibia</taxon>
        <taxon>Batrachia</taxon>
        <taxon>Anura</taxon>
        <taxon>Pelobatoidea</taxon>
        <taxon>Megophryidae</taxon>
        <taxon>Leptobrachium</taxon>
    </lineage>
</organism>
<dbReference type="Proteomes" id="UP000694569">
    <property type="component" value="Unplaced"/>
</dbReference>
<dbReference type="InterPro" id="IPR013761">
    <property type="entry name" value="SAM/pointed_sf"/>
</dbReference>
<dbReference type="GO" id="GO:0005737">
    <property type="term" value="C:cytoplasm"/>
    <property type="evidence" value="ECO:0007669"/>
    <property type="project" value="TreeGrafter"/>
</dbReference>
<dbReference type="GeneTree" id="ENSGT00390000013973"/>
<evidence type="ECO:0000313" key="4">
    <source>
        <dbReference type="Proteomes" id="UP000694569"/>
    </source>
</evidence>
<feature type="region of interest" description="Disordered" evidence="1">
    <location>
        <begin position="83"/>
        <end position="138"/>
    </location>
</feature>
<proteinExistence type="predicted"/>
<dbReference type="OrthoDB" id="2337140at2759"/>
<evidence type="ECO:0000256" key="1">
    <source>
        <dbReference type="SAM" id="MobiDB-lite"/>
    </source>
</evidence>
<dbReference type="InterPro" id="IPR001660">
    <property type="entry name" value="SAM"/>
</dbReference>
<protein>
    <recommendedName>
        <fullName evidence="2">SAM domain-containing protein</fullName>
    </recommendedName>
</protein>
<reference evidence="3" key="1">
    <citation type="submission" date="2025-08" db="UniProtKB">
        <authorList>
            <consortium name="Ensembl"/>
        </authorList>
    </citation>
    <scope>IDENTIFICATION</scope>
</reference>
<dbReference type="Ensembl" id="ENSLLET00000048336.1">
    <property type="protein sequence ID" value="ENSLLEP00000046496.1"/>
    <property type="gene ID" value="ENSLLEG00000029476.1"/>
</dbReference>
<dbReference type="SUPFAM" id="SSF47769">
    <property type="entry name" value="SAM/Pointed domain"/>
    <property type="match status" value="1"/>
</dbReference>
<accession>A0A8C5R3T8</accession>
<reference evidence="3" key="2">
    <citation type="submission" date="2025-09" db="UniProtKB">
        <authorList>
            <consortium name="Ensembl"/>
        </authorList>
    </citation>
    <scope>IDENTIFICATION</scope>
</reference>
<evidence type="ECO:0000313" key="3">
    <source>
        <dbReference type="Ensembl" id="ENSLLEP00000046496.1"/>
    </source>
</evidence>
<evidence type="ECO:0000259" key="2">
    <source>
        <dbReference type="PROSITE" id="PS50105"/>
    </source>
</evidence>
<dbReference type="PANTHER" id="PTHR16155">
    <property type="entry name" value="DED DOMAIN-CONTAINING PROTEIN"/>
    <property type="match status" value="1"/>
</dbReference>
<dbReference type="PANTHER" id="PTHR16155:SF21">
    <property type="entry name" value="CENTROMERE PROTEIN J"/>
    <property type="match status" value="1"/>
</dbReference>
<sequence>MDYKQIPLDDWTEIHVREWLKSIRLKEEHISKFCEEEVTGPVLKKIREKYLKNMGLKKGQIELFMVSREELLLEQTTAGKSQQDICSPTMEKQKRDCSSQKPAAKSPERVGTMNVEDGKSNQKSNCNPFTKKPKQSLKTSSFRPFDEVGNFRYVKNQVLPPETGIIDLITPCHEYKSLATAVTLENKQLQAKFTSEVVRFAAGCLNVRTNGTIHFGIMDSVENKGYEHGQIVGIPIKEKDLYSDALNNLKECFPEPYEYAAARLCIRPPQFIEVIDENAEEKLFVVEVDIVPLSCTVKGKIFQVCLPRCNNNKINYGKKTIYERNGSKSEPVKIEDELTAFNKRQEEADIVREKADSEPVSETERYEDLGRKLSVLLTNGKQYFDDTQWYVVVTNRCEDQDLEYLKFLKDMNILCVFDFDPESDSKGLCSRYKEFHATNIYSLESYSEECGKPQDEIIKNLGLFKQTCWVFCNGRTNFLGGDQPCDEHIWIRKKRRHFKRAVSLICDEIIRRGSFNVLFLLLSPVEKPIVDAFTEFYSEMCGLEYITCIVENKDHYEHWANLVQTSCTSEELDPRTIVGMKLSHVAATVNNMLPSTDYFRYLPVSSRGNCILSKPDEERMHSLNILCVNECENINLQKIDKTALNEFESLFYRGGKISWKHFWLAEQKRCGQLIERHGCSEVETILDDILNKKTVKLPVVRVKIVHHPGSGGSTVARQILWKSKKHLRCAIVDSAYPVTTVCEHAIKYREYEETDIKQCLPVLLLLEDCEEEYIDDLKHYLGEPTRNISKPGFILLSCNRANAPQRFCKNSTHDTVAITHRLNRREKQLFKAKADELSESFSSDLIISFVLMSNGFQEKYLKDFVENALQEVDHSTIETRLLRYVTLLNHYVQGSHISLSHCEAFLGLKPYFDKEENKLSQCNFMNSLSDQAKLLLIELRESTSWISGIRILHPLIADELLLQLSNNYPQSKIAMDLLQEEALLHHKFGRVEFVSFIRHLFLRRHKISRGDNIDTFFSPLIEHVCKEEKAVDTAIKLMEAAYARFNEDAFFAQQLARLHYRNERFEEARKWAETAKTRCPHVSFILDTEAQVYKKWFNVNMEKNSKGRDSEDVVSVIELGLKSMECFKAAQKAAKSETETMNSSGYFGEVDVGCRLLELLSKLDLFSTQGENAELLKYLLTNYIPEELKNPWSRIHGRLKGLYQNIYDALEWISEEVGYFQTDKIDDHEEAPRGEDQVNNPRRWLIKKTTSFATFFKSHLVKDFDECLATGNQFVKKMGIYELGGGNATTILSLLSESKNEDIFTKLETILDLYGQKTSPDSMDDIELINYIMCHIALGSVHPESRKLLPFPKICDTSRRFLKDGKLFPPSAYLIIFLLYWPDDKFDQQKRLQNTQKDSVLNDAVKTAKHLHERRLKNVPVRKKRTNVLFFLGKGYGFQKFVHRSTIERVIKEPLNERTLRNNSDQNSTIKIQNMLQKISGWTENGKVYTEGKGKDEKIEVLPLNYSSVPYGNENVTFYLGFTYIGFVAYNVQVNI</sequence>
<dbReference type="PROSITE" id="PS50105">
    <property type="entry name" value="SAM_DOMAIN"/>
    <property type="match status" value="1"/>
</dbReference>
<feature type="domain" description="SAM" evidence="2">
    <location>
        <begin position="11"/>
        <end position="56"/>
    </location>
</feature>